<evidence type="ECO:0000256" key="4">
    <source>
        <dbReference type="ARBA" id="ARBA00013208"/>
    </source>
</evidence>
<dbReference type="GO" id="GO:0006465">
    <property type="term" value="P:signal peptide processing"/>
    <property type="evidence" value="ECO:0007669"/>
    <property type="project" value="InterPro"/>
</dbReference>
<sequence>MNVRQLMLQTLNLGLIITSALIIWKSLILWTGSESPVVVVLSGSMEPAYYRGDILFLTMGRRPVRVGEVVVFNIEGRDIPIVHRVVKVHERRPGARDEEVEILTKACPTPPGGDANYGNDYEGQLYADGQRWLNRNHIMGRVIGFLPSVGRVTIIMNDQPIVKYLLIGVLAIFVLTSKE</sequence>
<proteinExistence type="inferred from homology"/>
<dbReference type="InterPro" id="IPR036286">
    <property type="entry name" value="LexA/Signal_pep-like_sf"/>
</dbReference>
<evidence type="ECO:0000256" key="3">
    <source>
        <dbReference type="ARBA" id="ARBA00011035"/>
    </source>
</evidence>
<dbReference type="InterPro" id="IPR019533">
    <property type="entry name" value="Peptidase_S26"/>
</dbReference>
<evidence type="ECO:0000256" key="6">
    <source>
        <dbReference type="ARBA" id="ARBA00021755"/>
    </source>
</evidence>
<keyword evidence="9" id="KW-1133">Transmembrane helix</keyword>
<comment type="function">
    <text evidence="11">Catalytic component of the signal peptidase complex (SPC) which catalyzes the cleavage of N-terminal signal sequences from nascent proteins as they are translocated into the lumen of the endoplasmic reticulum. Specifically cleaves N-terminal signal peptides that contain a hydrophobic alpha-helix (h-region) shorter than 18-20 amino acids.</text>
</comment>
<evidence type="ECO:0000259" key="12">
    <source>
        <dbReference type="Pfam" id="PF00717"/>
    </source>
</evidence>
<dbReference type="GO" id="GO:0004252">
    <property type="term" value="F:serine-type endopeptidase activity"/>
    <property type="evidence" value="ECO:0007669"/>
    <property type="project" value="InterPro"/>
</dbReference>
<evidence type="ECO:0000256" key="9">
    <source>
        <dbReference type="ARBA" id="ARBA00022989"/>
    </source>
</evidence>
<evidence type="ECO:0000256" key="11">
    <source>
        <dbReference type="ARBA" id="ARBA00045533"/>
    </source>
</evidence>
<dbReference type="CDD" id="cd06530">
    <property type="entry name" value="S26_SPase_I"/>
    <property type="match status" value="1"/>
</dbReference>
<dbReference type="SUPFAM" id="SSF51306">
    <property type="entry name" value="LexA/Signal peptidase"/>
    <property type="match status" value="1"/>
</dbReference>
<keyword evidence="7" id="KW-0378">Hydrolase</keyword>
<gene>
    <name evidence="13" type="ORF">WJX81_002006</name>
</gene>
<evidence type="ECO:0000256" key="2">
    <source>
        <dbReference type="ARBA" id="ARBA00004648"/>
    </source>
</evidence>
<feature type="domain" description="Peptidase S24/S26A/S26B/S26C" evidence="12">
    <location>
        <begin position="28"/>
        <end position="87"/>
    </location>
</feature>
<comment type="caution">
    <text evidence="13">The sequence shown here is derived from an EMBL/GenBank/DDBJ whole genome shotgun (WGS) entry which is preliminary data.</text>
</comment>
<dbReference type="EMBL" id="JALJOU010000013">
    <property type="protein sequence ID" value="KAK9840574.1"/>
    <property type="molecule type" value="Genomic_DNA"/>
</dbReference>
<keyword evidence="14" id="KW-1185">Reference proteome</keyword>
<comment type="catalytic activity">
    <reaction evidence="1">
        <text>Cleavage of hydrophobic, N-terminal signal or leader sequences from secreted and periplasmic proteins.</text>
        <dbReference type="EC" id="3.4.21.89"/>
    </reaction>
</comment>
<dbReference type="AlphaFoldDB" id="A0AAW1S3A9"/>
<dbReference type="InterPro" id="IPR015927">
    <property type="entry name" value="Peptidase_S24_S26A/B/C"/>
</dbReference>
<dbReference type="PANTHER" id="PTHR10806">
    <property type="entry name" value="SIGNAL PEPTIDASE COMPLEX CATALYTIC SUBUNIT SEC11"/>
    <property type="match status" value="1"/>
</dbReference>
<dbReference type="GO" id="GO:0009003">
    <property type="term" value="F:signal peptidase activity"/>
    <property type="evidence" value="ECO:0007669"/>
    <property type="project" value="UniProtKB-EC"/>
</dbReference>
<evidence type="ECO:0000313" key="14">
    <source>
        <dbReference type="Proteomes" id="UP001445335"/>
    </source>
</evidence>
<dbReference type="Proteomes" id="UP001445335">
    <property type="component" value="Unassembled WGS sequence"/>
</dbReference>
<protein>
    <recommendedName>
        <fullName evidence="5">Signal peptidase complex catalytic subunit SEC11</fullName>
        <ecNumber evidence="4">3.4.21.89</ecNumber>
    </recommendedName>
    <alternativeName>
        <fullName evidence="6">Signal peptidase complex catalytic subunit sec11</fullName>
    </alternativeName>
</protein>
<accession>A0AAW1S3A9</accession>
<dbReference type="PANTHER" id="PTHR10806:SF6">
    <property type="entry name" value="SIGNAL PEPTIDASE COMPLEX CATALYTIC SUBUNIT SEC11"/>
    <property type="match status" value="1"/>
</dbReference>
<dbReference type="EC" id="3.4.21.89" evidence="4"/>
<evidence type="ECO:0000313" key="13">
    <source>
        <dbReference type="EMBL" id="KAK9840574.1"/>
    </source>
</evidence>
<comment type="subcellular location">
    <subcellularLocation>
        <location evidence="2">Endoplasmic reticulum membrane</location>
        <topology evidence="2">Single-pass type II membrane protein</topology>
    </subcellularLocation>
</comment>
<dbReference type="NCBIfam" id="TIGR02228">
    <property type="entry name" value="sigpep_I_arch"/>
    <property type="match status" value="1"/>
</dbReference>
<evidence type="ECO:0000256" key="7">
    <source>
        <dbReference type="ARBA" id="ARBA00022670"/>
    </source>
</evidence>
<keyword evidence="10" id="KW-0472">Membrane</keyword>
<reference evidence="13 14" key="1">
    <citation type="journal article" date="2024" name="Nat. Commun.">
        <title>Phylogenomics reveals the evolutionary origins of lichenization in chlorophyte algae.</title>
        <authorList>
            <person name="Puginier C."/>
            <person name="Libourel C."/>
            <person name="Otte J."/>
            <person name="Skaloud P."/>
            <person name="Haon M."/>
            <person name="Grisel S."/>
            <person name="Petersen M."/>
            <person name="Berrin J.G."/>
            <person name="Delaux P.M."/>
            <person name="Dal Grande F."/>
            <person name="Keller J."/>
        </authorList>
    </citation>
    <scope>NUCLEOTIDE SEQUENCE [LARGE SCALE GENOMIC DNA]</scope>
    <source>
        <strain evidence="13 14">SAG 245.80</strain>
    </source>
</reference>
<evidence type="ECO:0000256" key="1">
    <source>
        <dbReference type="ARBA" id="ARBA00000677"/>
    </source>
</evidence>
<keyword evidence="8" id="KW-0812">Transmembrane</keyword>
<evidence type="ECO:0000256" key="8">
    <source>
        <dbReference type="ARBA" id="ARBA00022692"/>
    </source>
</evidence>
<evidence type="ECO:0000256" key="10">
    <source>
        <dbReference type="ARBA" id="ARBA00023136"/>
    </source>
</evidence>
<name>A0AAW1S3A9_9CHLO</name>
<organism evidence="13 14">
    <name type="scientific">Elliptochloris bilobata</name>
    <dbReference type="NCBI Taxonomy" id="381761"/>
    <lineage>
        <taxon>Eukaryota</taxon>
        <taxon>Viridiplantae</taxon>
        <taxon>Chlorophyta</taxon>
        <taxon>core chlorophytes</taxon>
        <taxon>Trebouxiophyceae</taxon>
        <taxon>Trebouxiophyceae incertae sedis</taxon>
        <taxon>Elliptochloris clade</taxon>
        <taxon>Elliptochloris</taxon>
    </lineage>
</organism>
<evidence type="ECO:0000256" key="5">
    <source>
        <dbReference type="ARBA" id="ARBA00019685"/>
    </source>
</evidence>
<keyword evidence="7" id="KW-0645">Protease</keyword>
<dbReference type="InterPro" id="IPR001733">
    <property type="entry name" value="Peptidase_S26B"/>
</dbReference>
<dbReference type="GO" id="GO:0005787">
    <property type="term" value="C:signal peptidase complex"/>
    <property type="evidence" value="ECO:0007669"/>
    <property type="project" value="TreeGrafter"/>
</dbReference>
<dbReference type="Pfam" id="PF00717">
    <property type="entry name" value="Peptidase_S24"/>
    <property type="match status" value="1"/>
</dbReference>
<comment type="similarity">
    <text evidence="3">Belongs to the peptidase S26B family.</text>
</comment>